<comment type="caution">
    <text evidence="3">The sequence shown here is derived from an EMBL/GenBank/DDBJ whole genome shotgun (WGS) entry which is preliminary data.</text>
</comment>
<keyword evidence="1" id="KW-0812">Transmembrane</keyword>
<organism evidence="3 4">
    <name type="scientific">Candidatus Pullilachnospira stercoravium</name>
    <dbReference type="NCBI Taxonomy" id="2840913"/>
    <lineage>
        <taxon>Bacteria</taxon>
        <taxon>Bacillati</taxon>
        <taxon>Bacillota</taxon>
        <taxon>Clostridia</taxon>
        <taxon>Lachnospirales</taxon>
        <taxon>Lachnospiraceae</taxon>
        <taxon>Lachnospiraceae incertae sedis</taxon>
        <taxon>Candidatus Pullilachnospira</taxon>
    </lineage>
</organism>
<keyword evidence="1" id="KW-0472">Membrane</keyword>
<feature type="transmembrane region" description="Helical" evidence="1">
    <location>
        <begin position="157"/>
        <end position="177"/>
    </location>
</feature>
<dbReference type="PANTHER" id="PTHR36435">
    <property type="entry name" value="SLR1288 PROTEIN"/>
    <property type="match status" value="1"/>
</dbReference>
<name>A0A9D1NWW3_9FIRM</name>
<feature type="transmembrane region" description="Helical" evidence="1">
    <location>
        <begin position="40"/>
        <end position="61"/>
    </location>
</feature>
<keyword evidence="3" id="KW-0645">Protease</keyword>
<dbReference type="GO" id="GO:0008237">
    <property type="term" value="F:metallopeptidase activity"/>
    <property type="evidence" value="ECO:0007669"/>
    <property type="project" value="UniProtKB-KW"/>
</dbReference>
<feature type="transmembrane region" description="Helical" evidence="1">
    <location>
        <begin position="73"/>
        <end position="98"/>
    </location>
</feature>
<keyword evidence="1" id="KW-1133">Transmembrane helix</keyword>
<feature type="domain" description="CAAX prenyl protease 2/Lysostaphin resistance protein A-like" evidence="2">
    <location>
        <begin position="124"/>
        <end position="210"/>
    </location>
</feature>
<keyword evidence="3" id="KW-0378">Hydrolase</keyword>
<evidence type="ECO:0000313" key="4">
    <source>
        <dbReference type="Proteomes" id="UP000886723"/>
    </source>
</evidence>
<accession>A0A9D1NWW3</accession>
<feature type="transmembrane region" description="Helical" evidence="1">
    <location>
        <begin position="12"/>
        <end position="34"/>
    </location>
</feature>
<feature type="transmembrane region" description="Helical" evidence="1">
    <location>
        <begin position="110"/>
        <end position="136"/>
    </location>
</feature>
<feature type="transmembrane region" description="Helical" evidence="1">
    <location>
        <begin position="237"/>
        <end position="259"/>
    </location>
</feature>
<dbReference type="Proteomes" id="UP000886723">
    <property type="component" value="Unassembled WGS sequence"/>
</dbReference>
<dbReference type="PANTHER" id="PTHR36435:SF1">
    <property type="entry name" value="CAAX AMINO TERMINAL PROTEASE FAMILY PROTEIN"/>
    <property type="match status" value="1"/>
</dbReference>
<proteinExistence type="predicted"/>
<feature type="transmembrane region" description="Helical" evidence="1">
    <location>
        <begin position="287"/>
        <end position="309"/>
    </location>
</feature>
<keyword evidence="3" id="KW-0482">Metalloprotease</keyword>
<sequence>MDGGKEKKTLRPWQGIVFFLVVMAAFFAVCVPVQMAWGIYGLALTELLILALALLFALAVRRPWREIFPVYRIHGLPVLGTVIIWICSLLVCMVVTLVQYRLFPQAMSQAIGSLGSVMGSVPTAVGVIIVCLMPAVCEEAVHRGVILSCMRPLKKTWLIVLVLGILFGLFHTSPFRFLPTAILGASITYIVVKTGNMVYGAIFHCVNNLVPLLAQHALLAQGEQQLADTYESLGSTAIPVASIGMYLAMAAVVPFGLYLGRDLLLRTPGTSRRFWPRGQETRMAMKILIPSLVIFGAGVILTAAGIFLFSDYFDLVRQARLSP</sequence>
<reference evidence="3" key="1">
    <citation type="submission" date="2020-10" db="EMBL/GenBank/DDBJ databases">
        <authorList>
            <person name="Gilroy R."/>
        </authorList>
    </citation>
    <scope>NUCLEOTIDE SEQUENCE</scope>
    <source>
        <strain evidence="3">ChiBcec2-4451</strain>
    </source>
</reference>
<gene>
    <name evidence="3" type="ORF">IAA63_11160</name>
</gene>
<reference evidence="3" key="2">
    <citation type="journal article" date="2021" name="PeerJ">
        <title>Extensive microbial diversity within the chicken gut microbiome revealed by metagenomics and culture.</title>
        <authorList>
            <person name="Gilroy R."/>
            <person name="Ravi A."/>
            <person name="Getino M."/>
            <person name="Pursley I."/>
            <person name="Horton D.L."/>
            <person name="Alikhan N.F."/>
            <person name="Baker D."/>
            <person name="Gharbi K."/>
            <person name="Hall N."/>
            <person name="Watson M."/>
            <person name="Adriaenssens E.M."/>
            <person name="Foster-Nyarko E."/>
            <person name="Jarju S."/>
            <person name="Secka A."/>
            <person name="Antonio M."/>
            <person name="Oren A."/>
            <person name="Chaudhuri R.R."/>
            <person name="La Ragione R."/>
            <person name="Hildebrand F."/>
            <person name="Pallen M.J."/>
        </authorList>
    </citation>
    <scope>NUCLEOTIDE SEQUENCE</scope>
    <source>
        <strain evidence="3">ChiBcec2-4451</strain>
    </source>
</reference>
<dbReference type="InterPro" id="IPR052710">
    <property type="entry name" value="CAAX_protease"/>
</dbReference>
<dbReference type="GO" id="GO:0004175">
    <property type="term" value="F:endopeptidase activity"/>
    <property type="evidence" value="ECO:0007669"/>
    <property type="project" value="UniProtKB-ARBA"/>
</dbReference>
<evidence type="ECO:0000259" key="2">
    <source>
        <dbReference type="Pfam" id="PF02517"/>
    </source>
</evidence>
<dbReference type="AlphaFoldDB" id="A0A9D1NWW3"/>
<protein>
    <submittedName>
        <fullName evidence="3">CPBP family intramembrane metalloprotease</fullName>
    </submittedName>
</protein>
<dbReference type="GO" id="GO:0080120">
    <property type="term" value="P:CAAX-box protein maturation"/>
    <property type="evidence" value="ECO:0007669"/>
    <property type="project" value="UniProtKB-ARBA"/>
</dbReference>
<dbReference type="EMBL" id="DVON01000237">
    <property type="protein sequence ID" value="HIV13683.1"/>
    <property type="molecule type" value="Genomic_DNA"/>
</dbReference>
<evidence type="ECO:0000256" key="1">
    <source>
        <dbReference type="SAM" id="Phobius"/>
    </source>
</evidence>
<dbReference type="Pfam" id="PF02517">
    <property type="entry name" value="Rce1-like"/>
    <property type="match status" value="1"/>
</dbReference>
<evidence type="ECO:0000313" key="3">
    <source>
        <dbReference type="EMBL" id="HIV13683.1"/>
    </source>
</evidence>
<dbReference type="InterPro" id="IPR003675">
    <property type="entry name" value="Rce1/LyrA-like_dom"/>
</dbReference>